<protein>
    <submittedName>
        <fullName evidence="4">Scaffold attachment factor B2</fullName>
    </submittedName>
</protein>
<sequence length="172" mass="21170">MSRDDDIYGQRSETRSRTVREIPVQHTTSSIPSSTATGIDYRSSTTPFSDYHQEEYYRKEIRTRTFITRSAETLSAPPLSRSSPIILEHERYPSCDNKYYPREERTVDYNYKYLRSLEEEERRIKKDQEERQREEEDRRRRAEEERRLWEIKEREYLERKRHEREIKVLLLL</sequence>
<name>A0A183H0E0_9BILA</name>
<reference evidence="2 3" key="2">
    <citation type="submission" date="2018-11" db="EMBL/GenBank/DDBJ databases">
        <authorList>
            <consortium name="Pathogen Informatics"/>
        </authorList>
    </citation>
    <scope>NUCLEOTIDE SEQUENCE [LARGE SCALE GENOMIC DNA]</scope>
</reference>
<evidence type="ECO:0000313" key="3">
    <source>
        <dbReference type="Proteomes" id="UP000267606"/>
    </source>
</evidence>
<feature type="compositionally biased region" description="Basic and acidic residues" evidence="1">
    <location>
        <begin position="1"/>
        <end position="20"/>
    </location>
</feature>
<evidence type="ECO:0000313" key="4">
    <source>
        <dbReference type="WBParaSite" id="OFLC_0000094901-mRNA-1"/>
    </source>
</evidence>
<keyword evidence="3" id="KW-1185">Reference proteome</keyword>
<evidence type="ECO:0000256" key="1">
    <source>
        <dbReference type="SAM" id="MobiDB-lite"/>
    </source>
</evidence>
<dbReference type="Proteomes" id="UP000267606">
    <property type="component" value="Unassembled WGS sequence"/>
</dbReference>
<proteinExistence type="predicted"/>
<dbReference type="AlphaFoldDB" id="A0A183H0E0"/>
<dbReference type="WBParaSite" id="OFLC_0000094901-mRNA-1">
    <property type="protein sequence ID" value="OFLC_0000094901-mRNA-1"/>
    <property type="gene ID" value="OFLC_0000094901"/>
</dbReference>
<feature type="region of interest" description="Disordered" evidence="1">
    <location>
        <begin position="1"/>
        <end position="47"/>
    </location>
</feature>
<dbReference type="STRING" id="387005.A0A183H0E0"/>
<accession>A0A183H0E0</accession>
<organism evidence="4">
    <name type="scientific">Onchocerca flexuosa</name>
    <dbReference type="NCBI Taxonomy" id="387005"/>
    <lineage>
        <taxon>Eukaryota</taxon>
        <taxon>Metazoa</taxon>
        <taxon>Ecdysozoa</taxon>
        <taxon>Nematoda</taxon>
        <taxon>Chromadorea</taxon>
        <taxon>Rhabditida</taxon>
        <taxon>Spirurina</taxon>
        <taxon>Spiruromorpha</taxon>
        <taxon>Filarioidea</taxon>
        <taxon>Onchocercidae</taxon>
        <taxon>Onchocerca</taxon>
    </lineage>
</organism>
<feature type="region of interest" description="Disordered" evidence="1">
    <location>
        <begin position="122"/>
        <end position="144"/>
    </location>
</feature>
<feature type="compositionally biased region" description="Polar residues" evidence="1">
    <location>
        <begin position="25"/>
        <end position="47"/>
    </location>
</feature>
<reference evidence="4" key="1">
    <citation type="submission" date="2016-06" db="UniProtKB">
        <authorList>
            <consortium name="WormBaseParasite"/>
        </authorList>
    </citation>
    <scope>IDENTIFICATION</scope>
</reference>
<dbReference type="EMBL" id="UZAJ01000392">
    <property type="protein sequence ID" value="VDO27690.1"/>
    <property type="molecule type" value="Genomic_DNA"/>
</dbReference>
<evidence type="ECO:0000313" key="2">
    <source>
        <dbReference type="EMBL" id="VDO27690.1"/>
    </source>
</evidence>
<gene>
    <name evidence="2" type="ORF">OFLC_LOCUS950</name>
</gene>